<dbReference type="GeneID" id="86065241"/>
<evidence type="ECO:0000313" key="3">
    <source>
        <dbReference type="Proteomes" id="UP000095651"/>
    </source>
</evidence>
<evidence type="ECO:0000313" key="2">
    <source>
        <dbReference type="EMBL" id="CUO39940.1"/>
    </source>
</evidence>
<dbReference type="RefSeq" id="WP_167437694.1">
    <property type="nucleotide sequence ID" value="NZ_CABIXC010000006.1"/>
</dbReference>
<feature type="region of interest" description="Disordered" evidence="1">
    <location>
        <begin position="22"/>
        <end position="49"/>
    </location>
</feature>
<reference evidence="2 3" key="1">
    <citation type="submission" date="2015-09" db="EMBL/GenBank/DDBJ databases">
        <authorList>
            <consortium name="Pathogen Informatics"/>
        </authorList>
    </citation>
    <scope>NUCLEOTIDE SEQUENCE [LARGE SCALE GENOMIC DNA]</scope>
    <source>
        <strain evidence="2 3">2789STDY5608850</strain>
    </source>
</reference>
<organism evidence="2 3">
    <name type="scientific">Hungatella hathewayi</name>
    <dbReference type="NCBI Taxonomy" id="154046"/>
    <lineage>
        <taxon>Bacteria</taxon>
        <taxon>Bacillati</taxon>
        <taxon>Bacillota</taxon>
        <taxon>Clostridia</taxon>
        <taxon>Lachnospirales</taxon>
        <taxon>Lachnospiraceae</taxon>
        <taxon>Hungatella</taxon>
    </lineage>
</organism>
<name>A0A174EV96_9FIRM</name>
<proteinExistence type="predicted"/>
<gene>
    <name evidence="2" type="ORF">ERS852407_02687</name>
</gene>
<dbReference type="AlphaFoldDB" id="A0A174EV96"/>
<protein>
    <submittedName>
        <fullName evidence="2">Uncharacterized protein</fullName>
    </submittedName>
</protein>
<evidence type="ECO:0000256" key="1">
    <source>
        <dbReference type="SAM" id="MobiDB-lite"/>
    </source>
</evidence>
<dbReference type="EMBL" id="CYZE01000006">
    <property type="protein sequence ID" value="CUO39940.1"/>
    <property type="molecule type" value="Genomic_DNA"/>
</dbReference>
<accession>A0A174EV96</accession>
<sequence length="49" mass="5492">MRNRLIIDGNAVYEIDDECVKRKQGRNPGRGGNGENPLAAPGQEKNQRR</sequence>
<dbReference type="Proteomes" id="UP000095651">
    <property type="component" value="Unassembled WGS sequence"/>
</dbReference>